<keyword evidence="2" id="KW-0732">Signal</keyword>
<evidence type="ECO:0000259" key="3">
    <source>
        <dbReference type="Pfam" id="PF06916"/>
    </source>
</evidence>
<accession>A0AA41MTJ7</accession>
<dbReference type="PANTHER" id="PTHR21377:SF0">
    <property type="entry name" value="PROTEIN FAM210B, MITOCHONDRIAL"/>
    <property type="match status" value="1"/>
</dbReference>
<sequence length="115" mass="12531">MPPFSLALLVLGQVVWLLFSPPGSTTAARIQVSETTGNDVSSKGKKLSKSQQLKKIFQKYHVDGVLLHIGISLTNLGIFYMVISCGVDMYVVMFKLGFKESLIQSKKAAGTEPLL</sequence>
<dbReference type="GO" id="GO:0005739">
    <property type="term" value="C:mitochondrion"/>
    <property type="evidence" value="ECO:0007669"/>
    <property type="project" value="TreeGrafter"/>
</dbReference>
<evidence type="ECO:0000313" key="4">
    <source>
        <dbReference type="EMBL" id="MBZ3877910.1"/>
    </source>
</evidence>
<dbReference type="PANTHER" id="PTHR21377">
    <property type="entry name" value="PROTEIN FAM210B, MITOCHONDRIAL"/>
    <property type="match status" value="1"/>
</dbReference>
<protein>
    <submittedName>
        <fullName evidence="4">Protein FAM210B</fullName>
    </submittedName>
</protein>
<evidence type="ECO:0000256" key="1">
    <source>
        <dbReference type="ARBA" id="ARBA00008249"/>
    </source>
</evidence>
<comment type="similarity">
    <text evidence="1">Belongs to the FAM210 family.</text>
</comment>
<organism evidence="4 5">
    <name type="scientific">Sciurus carolinensis</name>
    <name type="common">Eastern gray squirrel</name>
    <dbReference type="NCBI Taxonomy" id="30640"/>
    <lineage>
        <taxon>Eukaryota</taxon>
        <taxon>Metazoa</taxon>
        <taxon>Chordata</taxon>
        <taxon>Craniata</taxon>
        <taxon>Vertebrata</taxon>
        <taxon>Euteleostomi</taxon>
        <taxon>Mammalia</taxon>
        <taxon>Eutheria</taxon>
        <taxon>Euarchontoglires</taxon>
        <taxon>Glires</taxon>
        <taxon>Rodentia</taxon>
        <taxon>Sciuromorpha</taxon>
        <taxon>Sciuridae</taxon>
        <taxon>Sciurinae</taxon>
        <taxon>Sciurini</taxon>
        <taxon>Sciurus</taxon>
    </lineage>
</organism>
<dbReference type="AlphaFoldDB" id="A0AA41MTJ7"/>
<feature type="domain" description="DUF1279" evidence="3">
    <location>
        <begin position="51"/>
        <end position="109"/>
    </location>
</feature>
<feature type="signal peptide" evidence="2">
    <location>
        <begin position="1"/>
        <end position="27"/>
    </location>
</feature>
<dbReference type="InterPro" id="IPR009688">
    <property type="entry name" value="FAM210A/B-like_dom"/>
</dbReference>
<dbReference type="Proteomes" id="UP001166674">
    <property type="component" value="Unassembled WGS sequence"/>
</dbReference>
<evidence type="ECO:0000256" key="2">
    <source>
        <dbReference type="SAM" id="SignalP"/>
    </source>
</evidence>
<comment type="caution">
    <text evidence="4">The sequence shown here is derived from an EMBL/GenBank/DDBJ whole genome shotgun (WGS) entry which is preliminary data.</text>
</comment>
<evidence type="ECO:0000313" key="5">
    <source>
        <dbReference type="Proteomes" id="UP001166674"/>
    </source>
</evidence>
<gene>
    <name evidence="4" type="ORF">SUZIE_145245</name>
</gene>
<feature type="chain" id="PRO_5041390000" evidence="2">
    <location>
        <begin position="28"/>
        <end position="115"/>
    </location>
</feature>
<name>A0AA41MTJ7_SCICA</name>
<proteinExistence type="inferred from homology"/>
<keyword evidence="5" id="KW-1185">Reference proteome</keyword>
<dbReference type="EMBL" id="JAATJV010309699">
    <property type="protein sequence ID" value="MBZ3877910.1"/>
    <property type="molecule type" value="Genomic_DNA"/>
</dbReference>
<dbReference type="InterPro" id="IPR045866">
    <property type="entry name" value="FAM210A/B-like"/>
</dbReference>
<reference evidence="4" key="1">
    <citation type="submission" date="2020-03" db="EMBL/GenBank/DDBJ databases">
        <title>Studies in the Genomics of Life Span.</title>
        <authorList>
            <person name="Glass D."/>
        </authorList>
    </citation>
    <scope>NUCLEOTIDE SEQUENCE</scope>
    <source>
        <strain evidence="4">SUZIE</strain>
        <tissue evidence="4">Muscle</tissue>
    </source>
</reference>
<dbReference type="Pfam" id="PF06916">
    <property type="entry name" value="FAM210A-B_dom"/>
    <property type="match status" value="1"/>
</dbReference>